<comment type="caution">
    <text evidence="8">The sequence shown here is derived from an EMBL/GenBank/DDBJ whole genome shotgun (WGS) entry which is preliminary data.</text>
</comment>
<evidence type="ECO:0008006" key="10">
    <source>
        <dbReference type="Google" id="ProtNLM"/>
    </source>
</evidence>
<evidence type="ECO:0000313" key="8">
    <source>
        <dbReference type="EMBL" id="REA58857.1"/>
    </source>
</evidence>
<organism evidence="8 9">
    <name type="scientific">Dyadobacter luteus</name>
    <dbReference type="NCBI Taxonomy" id="2259619"/>
    <lineage>
        <taxon>Bacteria</taxon>
        <taxon>Pseudomonadati</taxon>
        <taxon>Bacteroidota</taxon>
        <taxon>Cytophagia</taxon>
        <taxon>Cytophagales</taxon>
        <taxon>Spirosomataceae</taxon>
        <taxon>Dyadobacter</taxon>
    </lineage>
</organism>
<evidence type="ECO:0000313" key="9">
    <source>
        <dbReference type="Proteomes" id="UP000256373"/>
    </source>
</evidence>
<keyword evidence="7" id="KW-0346">Stress response</keyword>
<dbReference type="SUPFAM" id="SSF54786">
    <property type="entry name" value="YcfA/nrd intein domain"/>
    <property type="match status" value="1"/>
</dbReference>
<dbReference type="EMBL" id="QNUL01000018">
    <property type="protein sequence ID" value="REA58857.1"/>
    <property type="molecule type" value="Genomic_DNA"/>
</dbReference>
<dbReference type="Gene3D" id="3.30.920.30">
    <property type="entry name" value="Hypothetical protein"/>
    <property type="match status" value="1"/>
</dbReference>
<dbReference type="GO" id="GO:0016787">
    <property type="term" value="F:hydrolase activity"/>
    <property type="evidence" value="ECO:0007669"/>
    <property type="project" value="UniProtKB-KW"/>
</dbReference>
<proteinExistence type="inferred from homology"/>
<keyword evidence="4" id="KW-0255">Endonuclease</keyword>
<evidence type="ECO:0000256" key="2">
    <source>
        <dbReference type="ARBA" id="ARBA00022649"/>
    </source>
</evidence>
<gene>
    <name evidence="8" type="ORF">DSL64_19500</name>
</gene>
<dbReference type="Pfam" id="PF07927">
    <property type="entry name" value="HicA_toxin"/>
    <property type="match status" value="1"/>
</dbReference>
<keyword evidence="3" id="KW-0540">Nuclease</keyword>
<dbReference type="GO" id="GO:0003729">
    <property type="term" value="F:mRNA binding"/>
    <property type="evidence" value="ECO:0007669"/>
    <property type="project" value="InterPro"/>
</dbReference>
<evidence type="ECO:0000256" key="5">
    <source>
        <dbReference type="ARBA" id="ARBA00022801"/>
    </source>
</evidence>
<evidence type="ECO:0000256" key="6">
    <source>
        <dbReference type="ARBA" id="ARBA00022884"/>
    </source>
</evidence>
<dbReference type="AlphaFoldDB" id="A0A3D8Y7C2"/>
<keyword evidence="6" id="KW-0694">RNA-binding</keyword>
<keyword evidence="9" id="KW-1185">Reference proteome</keyword>
<evidence type="ECO:0000256" key="1">
    <source>
        <dbReference type="ARBA" id="ARBA00006620"/>
    </source>
</evidence>
<keyword evidence="5" id="KW-0378">Hydrolase</keyword>
<dbReference type="GO" id="GO:0004519">
    <property type="term" value="F:endonuclease activity"/>
    <property type="evidence" value="ECO:0007669"/>
    <property type="project" value="UniProtKB-KW"/>
</dbReference>
<dbReference type="InterPro" id="IPR012933">
    <property type="entry name" value="HicA_mRNA_interferase"/>
</dbReference>
<protein>
    <recommendedName>
        <fullName evidence="10">Type II toxin-antitoxin system HicA family toxin</fullName>
    </recommendedName>
</protein>
<evidence type="ECO:0000256" key="7">
    <source>
        <dbReference type="ARBA" id="ARBA00023016"/>
    </source>
</evidence>
<dbReference type="InterPro" id="IPR038570">
    <property type="entry name" value="HicA_sf"/>
</dbReference>
<sequence>MNLSSKYLIKLLESNGYVFRRAKGSHFVFYNSESNKTAIVPVHGGKDLKKGTFLSILKQAGIDLNN</sequence>
<name>A0A3D8Y7C2_9BACT</name>
<accession>A0A3D8Y7C2</accession>
<evidence type="ECO:0000256" key="3">
    <source>
        <dbReference type="ARBA" id="ARBA00022722"/>
    </source>
</evidence>
<reference evidence="8 9" key="1">
    <citation type="submission" date="2018-07" db="EMBL/GenBank/DDBJ databases">
        <title>Dyadobacter roseus sp. nov., isolated from rose rhizosphere soil.</title>
        <authorList>
            <person name="Chen L."/>
        </authorList>
    </citation>
    <scope>NUCLEOTIDE SEQUENCE [LARGE SCALE GENOMIC DNA]</scope>
    <source>
        <strain evidence="8 9">RS19</strain>
    </source>
</reference>
<dbReference type="OrthoDB" id="9798547at2"/>
<evidence type="ECO:0000256" key="4">
    <source>
        <dbReference type="ARBA" id="ARBA00022759"/>
    </source>
</evidence>
<comment type="similarity">
    <text evidence="1">Belongs to the HicA mRNA interferase family.</text>
</comment>
<dbReference type="Proteomes" id="UP000256373">
    <property type="component" value="Unassembled WGS sequence"/>
</dbReference>
<dbReference type="RefSeq" id="WP_115832609.1">
    <property type="nucleotide sequence ID" value="NZ_QNUL01000018.1"/>
</dbReference>
<keyword evidence="2" id="KW-1277">Toxin-antitoxin system</keyword>